<dbReference type="Pfam" id="PF02878">
    <property type="entry name" value="PGM_PMM_I"/>
    <property type="match status" value="1"/>
</dbReference>
<dbReference type="PANTHER" id="PTHR43771:SF2">
    <property type="entry name" value="PHOSPHOMANNOMUTASE_PHOSPHOGLUCOMUTASE"/>
    <property type="match status" value="1"/>
</dbReference>
<accession>Q13B38</accession>
<evidence type="ECO:0000256" key="1">
    <source>
        <dbReference type="ARBA" id="ARBA00001946"/>
    </source>
</evidence>
<dbReference type="PRINTS" id="PR00509">
    <property type="entry name" value="PGMPMM"/>
</dbReference>
<dbReference type="AlphaFoldDB" id="Q13B38"/>
<evidence type="ECO:0000256" key="3">
    <source>
        <dbReference type="ARBA" id="ARBA00022553"/>
    </source>
</evidence>
<dbReference type="SUPFAM" id="SSF53738">
    <property type="entry name" value="Phosphoglucomutase, first 3 domains"/>
    <property type="match status" value="3"/>
</dbReference>
<evidence type="ECO:0000259" key="7">
    <source>
        <dbReference type="Pfam" id="PF00408"/>
    </source>
</evidence>
<dbReference type="Pfam" id="PF02880">
    <property type="entry name" value="PGM_PMM_III"/>
    <property type="match status" value="1"/>
</dbReference>
<dbReference type="GO" id="GO:0016868">
    <property type="term" value="F:intramolecular phosphotransferase activity"/>
    <property type="evidence" value="ECO:0007669"/>
    <property type="project" value="InterPro"/>
</dbReference>
<keyword evidence="6" id="KW-0413">Isomerase</keyword>
<feature type="domain" description="Alpha-D-phosphohexomutase C-terminal" evidence="7">
    <location>
        <begin position="432"/>
        <end position="491"/>
    </location>
</feature>
<reference evidence="11 12" key="1">
    <citation type="submission" date="2006-03" db="EMBL/GenBank/DDBJ databases">
        <title>Complete sequence of Rhodopseudomonas palustris BisB5.</title>
        <authorList>
            <consortium name="US DOE Joint Genome Institute"/>
            <person name="Copeland A."/>
            <person name="Lucas S."/>
            <person name="Lapidus A."/>
            <person name="Barry K."/>
            <person name="Detter J.C."/>
            <person name="Glavina del Rio T."/>
            <person name="Hammon N."/>
            <person name="Israni S."/>
            <person name="Dalin E."/>
            <person name="Tice H."/>
            <person name="Pitluck S."/>
            <person name="Chain P."/>
            <person name="Malfatti S."/>
            <person name="Shin M."/>
            <person name="Vergez L."/>
            <person name="Schmutz J."/>
            <person name="Larimer F."/>
            <person name="Land M."/>
            <person name="Hauser L."/>
            <person name="Pelletier D.A."/>
            <person name="Kyrpides N."/>
            <person name="Lykidis A."/>
            <person name="Oda Y."/>
            <person name="Harwood C.S."/>
            <person name="Richardson P."/>
        </authorList>
    </citation>
    <scope>NUCLEOTIDE SEQUENCE [LARGE SCALE GENOMIC DNA]</scope>
    <source>
        <strain evidence="11 12">BisB5</strain>
    </source>
</reference>
<dbReference type="InterPro" id="IPR005846">
    <property type="entry name" value="A-D-PHexomutase_a/b/a-III"/>
</dbReference>
<organism evidence="11 12">
    <name type="scientific">Rhodopseudomonas palustris (strain BisB5)</name>
    <dbReference type="NCBI Taxonomy" id="316057"/>
    <lineage>
        <taxon>Bacteria</taxon>
        <taxon>Pseudomonadati</taxon>
        <taxon>Pseudomonadota</taxon>
        <taxon>Alphaproteobacteria</taxon>
        <taxon>Hyphomicrobiales</taxon>
        <taxon>Nitrobacteraceae</taxon>
        <taxon>Rhodopseudomonas</taxon>
    </lineage>
</organism>
<dbReference type="Gene3D" id="3.30.310.50">
    <property type="entry name" value="Alpha-D-phosphohexomutase, C-terminal domain"/>
    <property type="match status" value="1"/>
</dbReference>
<sequence length="508" mass="55677">MLTTHREPILMFPKPKTSLLPNTYAYESEPMVKPTGFREYDARWLFGKEINLMGVQALGMGLGTLIAELGQKQEIVTGHDFRSYSASIKYALISGLMASGCKVHDIGLAVTPMAYFAQFDLDVPCVAMVTASHNDNGWTGVKMGANRPLTFGPDEMGRLKQIVLDAQFKSGAGSYVFHENYPARYIADLTERSRLTRKLKVVVACGNGTAGAFAPQVMEAIGCDVIPLDTELDHNFPKYNPNPEDMEMLHAIRDAVLLHKADLGLGFDGDGDRCGVVDNTGEEIFADKVGVMLARDMSAINANARFVVDVKSTGLFATDPVLQAQGARTEYWKTGHSYMKRRTHELQALAGFEKSGHFFFNAPLGRGYDDGLVSAIAICEMLDRAPDRSMSDLKTALPKTWSSPTMSPHCDDETKYGVIDAVVKHFQAAKANGDEVAGQPIRDLVTVNGVRVTCQDGSWGLVRASSNKPELVVVVESPVSEARMHEMFEAMNVVLRRHPEVGAYNQTI</sequence>
<evidence type="ECO:0000259" key="10">
    <source>
        <dbReference type="Pfam" id="PF02880"/>
    </source>
</evidence>
<evidence type="ECO:0000256" key="5">
    <source>
        <dbReference type="ARBA" id="ARBA00022842"/>
    </source>
</evidence>
<feature type="domain" description="Alpha-D-phosphohexomutase alpha/beta/alpha" evidence="8">
    <location>
        <begin position="36"/>
        <end position="167"/>
    </location>
</feature>
<dbReference type="HOGENOM" id="CLU_016950_9_1_5"/>
<evidence type="ECO:0000259" key="8">
    <source>
        <dbReference type="Pfam" id="PF02878"/>
    </source>
</evidence>
<feature type="domain" description="Alpha-D-phosphohexomutase alpha/beta/alpha" evidence="9">
    <location>
        <begin position="184"/>
        <end position="281"/>
    </location>
</feature>
<dbReference type="Pfam" id="PF02879">
    <property type="entry name" value="PGM_PMM_II"/>
    <property type="match status" value="1"/>
</dbReference>
<feature type="domain" description="Alpha-D-phosphohexomutase alpha/beta/alpha" evidence="10">
    <location>
        <begin position="287"/>
        <end position="399"/>
    </location>
</feature>
<dbReference type="InterPro" id="IPR005844">
    <property type="entry name" value="A-D-PHexomutase_a/b/a-I"/>
</dbReference>
<gene>
    <name evidence="11" type="ordered locus">RPD_1464</name>
</gene>
<keyword evidence="4" id="KW-0479">Metal-binding</keyword>
<dbReference type="InterPro" id="IPR036900">
    <property type="entry name" value="A-D-PHexomutase_C_sf"/>
</dbReference>
<dbReference type="InterPro" id="IPR016055">
    <property type="entry name" value="A-D-PHexomutase_a/b/a-I/II/III"/>
</dbReference>
<protein>
    <submittedName>
        <fullName evidence="11">Phosphoglucomutase/phosphomannomutase alpha/beta/alpha domain II</fullName>
    </submittedName>
</protein>
<name>Q13B38_RHOPS</name>
<evidence type="ECO:0000259" key="9">
    <source>
        <dbReference type="Pfam" id="PF02879"/>
    </source>
</evidence>
<evidence type="ECO:0000313" key="12">
    <source>
        <dbReference type="Proteomes" id="UP000001818"/>
    </source>
</evidence>
<dbReference type="PANTHER" id="PTHR43771">
    <property type="entry name" value="PHOSPHOMANNOMUTASE"/>
    <property type="match status" value="1"/>
</dbReference>
<dbReference type="CDD" id="cd03089">
    <property type="entry name" value="PMM_PGM"/>
    <property type="match status" value="1"/>
</dbReference>
<dbReference type="GO" id="GO:0046872">
    <property type="term" value="F:metal ion binding"/>
    <property type="evidence" value="ECO:0007669"/>
    <property type="project" value="UniProtKB-KW"/>
</dbReference>
<dbReference type="InterPro" id="IPR005843">
    <property type="entry name" value="A-D-PHexomutase_C"/>
</dbReference>
<evidence type="ECO:0000313" key="11">
    <source>
        <dbReference type="EMBL" id="ABE38701.1"/>
    </source>
</evidence>
<comment type="cofactor">
    <cofactor evidence="1">
        <name>Mg(2+)</name>
        <dbReference type="ChEBI" id="CHEBI:18420"/>
    </cofactor>
</comment>
<dbReference type="Proteomes" id="UP000001818">
    <property type="component" value="Chromosome"/>
</dbReference>
<dbReference type="InterPro" id="IPR005841">
    <property type="entry name" value="Alpha-D-phosphohexomutase_SF"/>
</dbReference>
<dbReference type="KEGG" id="rpd:RPD_1464"/>
<comment type="similarity">
    <text evidence="2">Belongs to the phosphohexose mutase family.</text>
</comment>
<proteinExistence type="inferred from homology"/>
<dbReference type="STRING" id="316057.RPD_1464"/>
<dbReference type="GO" id="GO:0005975">
    <property type="term" value="P:carbohydrate metabolic process"/>
    <property type="evidence" value="ECO:0007669"/>
    <property type="project" value="InterPro"/>
</dbReference>
<dbReference type="EMBL" id="CP000283">
    <property type="protein sequence ID" value="ABE38701.1"/>
    <property type="molecule type" value="Genomic_DNA"/>
</dbReference>
<evidence type="ECO:0000256" key="2">
    <source>
        <dbReference type="ARBA" id="ARBA00010231"/>
    </source>
</evidence>
<dbReference type="Pfam" id="PF00408">
    <property type="entry name" value="PGM_PMM_IV"/>
    <property type="match status" value="1"/>
</dbReference>
<evidence type="ECO:0000256" key="6">
    <source>
        <dbReference type="ARBA" id="ARBA00023235"/>
    </source>
</evidence>
<keyword evidence="3" id="KW-0597">Phosphoprotein</keyword>
<dbReference type="Gene3D" id="3.40.120.10">
    <property type="entry name" value="Alpha-D-Glucose-1,6-Bisphosphate, subunit A, domain 3"/>
    <property type="match status" value="3"/>
</dbReference>
<dbReference type="SUPFAM" id="SSF55957">
    <property type="entry name" value="Phosphoglucomutase, C-terminal domain"/>
    <property type="match status" value="1"/>
</dbReference>
<dbReference type="InterPro" id="IPR005845">
    <property type="entry name" value="A-D-PHexomutase_a/b/a-II"/>
</dbReference>
<dbReference type="eggNOG" id="COG1109">
    <property type="taxonomic scope" value="Bacteria"/>
</dbReference>
<evidence type="ECO:0000256" key="4">
    <source>
        <dbReference type="ARBA" id="ARBA00022723"/>
    </source>
</evidence>
<keyword evidence="5" id="KW-0460">Magnesium</keyword>